<name>X0U6F2_9ZZZZ</name>
<feature type="domain" description="NAD-dependent epimerase/dehydratase" evidence="1">
    <location>
        <begin position="7"/>
        <end position="112"/>
    </location>
</feature>
<feature type="non-terminal residue" evidence="2">
    <location>
        <position position="112"/>
    </location>
</feature>
<evidence type="ECO:0000313" key="2">
    <source>
        <dbReference type="EMBL" id="GAG01364.1"/>
    </source>
</evidence>
<dbReference type="PANTHER" id="PTHR43238">
    <property type="entry name" value="GDP-L-FUCOSE SYNTHASE"/>
    <property type="match status" value="1"/>
</dbReference>
<accession>X0U6F2</accession>
<protein>
    <recommendedName>
        <fullName evidence="1">NAD-dependent epimerase/dehydratase domain-containing protein</fullName>
    </recommendedName>
</protein>
<dbReference type="InterPro" id="IPR036291">
    <property type="entry name" value="NAD(P)-bd_dom_sf"/>
</dbReference>
<dbReference type="Pfam" id="PF01370">
    <property type="entry name" value="Epimerase"/>
    <property type="match status" value="1"/>
</dbReference>
<dbReference type="Gene3D" id="3.40.50.720">
    <property type="entry name" value="NAD(P)-binding Rossmann-like Domain"/>
    <property type="match status" value="1"/>
</dbReference>
<dbReference type="EMBL" id="BARS01025181">
    <property type="protein sequence ID" value="GAG01364.1"/>
    <property type="molecule type" value="Genomic_DNA"/>
</dbReference>
<comment type="caution">
    <text evidence="2">The sequence shown here is derived from an EMBL/GenBank/DDBJ whole genome shotgun (WGS) entry which is preliminary data.</text>
</comment>
<proteinExistence type="predicted"/>
<sequence length="112" mass="12706">MEKNSKIYVAGHTGLVGSAITRFLEKENHKNLIFKTHQELELTEQQEVNKFFNKERPEHVFLAAAKVGGILANITYPAQFINSNLLVQTNVINACHKFQVKKLLFLGSSCIY</sequence>
<dbReference type="AlphaFoldDB" id="X0U6F2"/>
<dbReference type="PANTHER" id="PTHR43238:SF1">
    <property type="entry name" value="GDP-L-FUCOSE SYNTHASE"/>
    <property type="match status" value="1"/>
</dbReference>
<dbReference type="SUPFAM" id="SSF51735">
    <property type="entry name" value="NAD(P)-binding Rossmann-fold domains"/>
    <property type="match status" value="1"/>
</dbReference>
<reference evidence="2" key="1">
    <citation type="journal article" date="2014" name="Front. Microbiol.">
        <title>High frequency of phylogenetically diverse reductive dehalogenase-homologous genes in deep subseafloor sedimentary metagenomes.</title>
        <authorList>
            <person name="Kawai M."/>
            <person name="Futagami T."/>
            <person name="Toyoda A."/>
            <person name="Takaki Y."/>
            <person name="Nishi S."/>
            <person name="Hori S."/>
            <person name="Arai W."/>
            <person name="Tsubouchi T."/>
            <person name="Morono Y."/>
            <person name="Uchiyama I."/>
            <person name="Ito T."/>
            <person name="Fujiyama A."/>
            <person name="Inagaki F."/>
            <person name="Takami H."/>
        </authorList>
    </citation>
    <scope>NUCLEOTIDE SEQUENCE</scope>
    <source>
        <strain evidence="2">Expedition CK06-06</strain>
    </source>
</reference>
<dbReference type="InterPro" id="IPR001509">
    <property type="entry name" value="Epimerase_deHydtase"/>
</dbReference>
<dbReference type="GO" id="GO:0050577">
    <property type="term" value="F:GDP-L-fucose synthase activity"/>
    <property type="evidence" value="ECO:0007669"/>
    <property type="project" value="TreeGrafter"/>
</dbReference>
<gene>
    <name evidence="2" type="ORF">S01H1_39835</name>
</gene>
<evidence type="ECO:0000259" key="1">
    <source>
        <dbReference type="Pfam" id="PF01370"/>
    </source>
</evidence>
<organism evidence="2">
    <name type="scientific">marine sediment metagenome</name>
    <dbReference type="NCBI Taxonomy" id="412755"/>
    <lineage>
        <taxon>unclassified sequences</taxon>
        <taxon>metagenomes</taxon>
        <taxon>ecological metagenomes</taxon>
    </lineage>
</organism>